<dbReference type="SUPFAM" id="SSF54001">
    <property type="entry name" value="Cysteine proteinases"/>
    <property type="match status" value="1"/>
</dbReference>
<evidence type="ECO:0000256" key="1">
    <source>
        <dbReference type="ARBA" id="ARBA00008455"/>
    </source>
</evidence>
<gene>
    <name evidence="10" type="ORF">RUM43_007979</name>
</gene>
<keyword evidence="4" id="KW-0788">Thiol protease</keyword>
<name>A0AAN8P6P1_POLSC</name>
<evidence type="ECO:0008006" key="12">
    <source>
        <dbReference type="Google" id="ProtNLM"/>
    </source>
</evidence>
<reference evidence="10 11" key="1">
    <citation type="submission" date="2023-10" db="EMBL/GenBank/DDBJ databases">
        <title>Genomes of two closely related lineages of the louse Polyplax serrata with different host specificities.</title>
        <authorList>
            <person name="Martinu J."/>
            <person name="Tarabai H."/>
            <person name="Stefka J."/>
            <person name="Hypsa V."/>
        </authorList>
    </citation>
    <scope>NUCLEOTIDE SEQUENCE [LARGE SCALE GENOMIC DNA]</scope>
    <source>
        <strain evidence="10">HR10_N</strain>
    </source>
</reference>
<dbReference type="GO" id="GO:0008234">
    <property type="term" value="F:cysteine-type peptidase activity"/>
    <property type="evidence" value="ECO:0007669"/>
    <property type="project" value="UniProtKB-KW"/>
</dbReference>
<dbReference type="InterPro" id="IPR025661">
    <property type="entry name" value="Pept_asp_AS"/>
</dbReference>
<dbReference type="SMART" id="SM00645">
    <property type="entry name" value="Pept_C1"/>
    <property type="match status" value="1"/>
</dbReference>
<dbReference type="PROSITE" id="PS00639">
    <property type="entry name" value="THIOL_PROTEASE_HIS"/>
    <property type="match status" value="1"/>
</dbReference>
<dbReference type="CDD" id="cd02248">
    <property type="entry name" value="Peptidase_C1A"/>
    <property type="match status" value="1"/>
</dbReference>
<sequence length="555" mass="62833">MCKLFCVLLFLVIVSVCNGRAFLKFSDSYTTKGTLHIPYAEIHEPFYAWYDINTNSSRIDYYGGMVKTFQLGSAGPYGKSIKVTPTTTDNAANVDTCFEIDGSHTYKIQTQTVLPDISQFEYAGEDTINGLACSKWSLTNTYGDKVNKYTMWTRSKKSLSAKGDQTVIPVRYEMKGFNTLLGSHYDHYYLDYEWFSPDAPDNNIFYVGNYSCKSFFGSEADHIYTFNPMKEFVHHHDRHVKTAFEEFKTTHGKSYESEKEHVQRLDLFRQNLRFIHSHNRAGRSFQLGVNHLADRTDLELRALRGYRSPQRVLREGNGQKPFPYSQEEIDEMKKSLPESLDWRLNGAVTPVKDQSVCGSCWSFGTTGAIEGAYFLKHSKLVKMSQQALIDCSWGAGNNGCDGGLDYNSYEWILNHNGIPTEDEYGPYLGQDGYCHLNKTTNRVKLTGYVQVKSGKSPDALKVAMAVHGPISVAIDASHKSFSFYSHGVYFEPQCGNTQIDLDHAVVAVGYGKMNGEDYWLIKNSWSTYWGNDGYVLMSQRDNNCGVATQPTYVTL</sequence>
<evidence type="ECO:0000259" key="8">
    <source>
        <dbReference type="SMART" id="SM00645"/>
    </source>
</evidence>
<dbReference type="PRINTS" id="PR00705">
    <property type="entry name" value="PAPAIN"/>
</dbReference>
<organism evidence="10 11">
    <name type="scientific">Polyplax serrata</name>
    <name type="common">Common mouse louse</name>
    <dbReference type="NCBI Taxonomy" id="468196"/>
    <lineage>
        <taxon>Eukaryota</taxon>
        <taxon>Metazoa</taxon>
        <taxon>Ecdysozoa</taxon>
        <taxon>Arthropoda</taxon>
        <taxon>Hexapoda</taxon>
        <taxon>Insecta</taxon>
        <taxon>Pterygota</taxon>
        <taxon>Neoptera</taxon>
        <taxon>Paraneoptera</taxon>
        <taxon>Psocodea</taxon>
        <taxon>Troctomorpha</taxon>
        <taxon>Phthiraptera</taxon>
        <taxon>Anoplura</taxon>
        <taxon>Polyplacidae</taxon>
        <taxon>Polyplax</taxon>
    </lineage>
</organism>
<evidence type="ECO:0000256" key="7">
    <source>
        <dbReference type="SAM" id="SignalP"/>
    </source>
</evidence>
<evidence type="ECO:0000259" key="9">
    <source>
        <dbReference type="SMART" id="SM00848"/>
    </source>
</evidence>
<dbReference type="Pfam" id="PF08246">
    <property type="entry name" value="Inhibitor_I29"/>
    <property type="match status" value="1"/>
</dbReference>
<evidence type="ECO:0000313" key="10">
    <source>
        <dbReference type="EMBL" id="KAK6639704.1"/>
    </source>
</evidence>
<protein>
    <recommendedName>
        <fullName evidence="12">Counting factor associated protein D</fullName>
    </recommendedName>
</protein>
<dbReference type="EMBL" id="JAWJWE010000003">
    <property type="protein sequence ID" value="KAK6639704.1"/>
    <property type="molecule type" value="Genomic_DNA"/>
</dbReference>
<keyword evidence="3" id="KW-0378">Hydrolase</keyword>
<feature type="chain" id="PRO_5042968057" description="Counting factor associated protein D" evidence="7">
    <location>
        <begin position="20"/>
        <end position="555"/>
    </location>
</feature>
<accession>A0AAN8P6P1</accession>
<dbReference type="GO" id="GO:0006508">
    <property type="term" value="P:proteolysis"/>
    <property type="evidence" value="ECO:0007669"/>
    <property type="project" value="UniProtKB-KW"/>
</dbReference>
<keyword evidence="5" id="KW-0865">Zymogen</keyword>
<comment type="similarity">
    <text evidence="1">Belongs to the peptidase C1 family.</text>
</comment>
<evidence type="ECO:0000313" key="11">
    <source>
        <dbReference type="Proteomes" id="UP001372834"/>
    </source>
</evidence>
<feature type="signal peptide" evidence="7">
    <location>
        <begin position="1"/>
        <end position="19"/>
    </location>
</feature>
<evidence type="ECO:0000256" key="4">
    <source>
        <dbReference type="ARBA" id="ARBA00022807"/>
    </source>
</evidence>
<dbReference type="InterPro" id="IPR000668">
    <property type="entry name" value="Peptidase_C1A_C"/>
</dbReference>
<dbReference type="SMART" id="SM00848">
    <property type="entry name" value="Inhibitor_I29"/>
    <property type="match status" value="1"/>
</dbReference>
<keyword evidence="7" id="KW-0732">Signal</keyword>
<evidence type="ECO:0000256" key="6">
    <source>
        <dbReference type="ARBA" id="ARBA00023157"/>
    </source>
</evidence>
<dbReference type="InterPro" id="IPR013128">
    <property type="entry name" value="Peptidase_C1A"/>
</dbReference>
<dbReference type="FunFam" id="3.90.70.10:FF:000087">
    <property type="entry name" value="Counting factor associated protein D"/>
    <property type="match status" value="1"/>
</dbReference>
<evidence type="ECO:0000256" key="5">
    <source>
        <dbReference type="ARBA" id="ARBA00023145"/>
    </source>
</evidence>
<feature type="domain" description="Peptidase C1A papain C-terminal" evidence="8">
    <location>
        <begin position="336"/>
        <end position="554"/>
    </location>
</feature>
<dbReference type="Gene3D" id="3.90.70.10">
    <property type="entry name" value="Cysteine proteinases"/>
    <property type="match status" value="1"/>
</dbReference>
<proteinExistence type="inferred from homology"/>
<dbReference type="PANTHER" id="PTHR12411">
    <property type="entry name" value="CYSTEINE PROTEASE FAMILY C1-RELATED"/>
    <property type="match status" value="1"/>
</dbReference>
<dbReference type="Proteomes" id="UP001372834">
    <property type="component" value="Unassembled WGS sequence"/>
</dbReference>
<evidence type="ECO:0000256" key="3">
    <source>
        <dbReference type="ARBA" id="ARBA00022801"/>
    </source>
</evidence>
<dbReference type="Pfam" id="PF00112">
    <property type="entry name" value="Peptidase_C1"/>
    <property type="match status" value="1"/>
</dbReference>
<dbReference type="InterPro" id="IPR025660">
    <property type="entry name" value="Pept_his_AS"/>
</dbReference>
<feature type="domain" description="Cathepsin propeptide inhibitor" evidence="9">
    <location>
        <begin position="244"/>
        <end position="300"/>
    </location>
</feature>
<dbReference type="InterPro" id="IPR038765">
    <property type="entry name" value="Papain-like_cys_pep_sf"/>
</dbReference>
<comment type="caution">
    <text evidence="10">The sequence shown here is derived from an EMBL/GenBank/DDBJ whole genome shotgun (WGS) entry which is preliminary data.</text>
</comment>
<dbReference type="PROSITE" id="PS00640">
    <property type="entry name" value="THIOL_PROTEASE_ASN"/>
    <property type="match status" value="1"/>
</dbReference>
<dbReference type="InterPro" id="IPR013201">
    <property type="entry name" value="Prot_inhib_I29"/>
</dbReference>
<dbReference type="InterPro" id="IPR039417">
    <property type="entry name" value="Peptidase_C1A_papain-like"/>
</dbReference>
<keyword evidence="2" id="KW-0645">Protease</keyword>
<evidence type="ECO:0000256" key="2">
    <source>
        <dbReference type="ARBA" id="ARBA00022670"/>
    </source>
</evidence>
<dbReference type="InterPro" id="IPR000169">
    <property type="entry name" value="Pept_cys_AS"/>
</dbReference>
<dbReference type="AlphaFoldDB" id="A0AAN8P6P1"/>
<dbReference type="PROSITE" id="PS00139">
    <property type="entry name" value="THIOL_PROTEASE_CYS"/>
    <property type="match status" value="1"/>
</dbReference>
<keyword evidence="6" id="KW-1015">Disulfide bond</keyword>